<dbReference type="EMBL" id="FRAU01000004">
    <property type="protein sequence ID" value="SHK60476.1"/>
    <property type="molecule type" value="Genomic_DNA"/>
</dbReference>
<comment type="function">
    <text evidence="2 8">Catalyzes a trans-dehydration via an enolate intermediate.</text>
</comment>
<feature type="binding site" evidence="8 10">
    <location>
        <begin position="99"/>
        <end position="100"/>
    </location>
    <ligand>
        <name>substrate</name>
    </ligand>
</feature>
<dbReference type="PANTHER" id="PTHR21272">
    <property type="entry name" value="CATABOLIC 3-DEHYDROQUINASE"/>
    <property type="match status" value="1"/>
</dbReference>
<dbReference type="InterPro" id="IPR001874">
    <property type="entry name" value="DHquinase_II"/>
</dbReference>
<reference evidence="13" key="1">
    <citation type="submission" date="2016-11" db="EMBL/GenBank/DDBJ databases">
        <authorList>
            <person name="Varghese N."/>
            <person name="Submissions S."/>
        </authorList>
    </citation>
    <scope>NUCLEOTIDE SEQUENCE [LARGE SCALE GENOMIC DNA]</scope>
    <source>
        <strain evidence="13">DSM 22212</strain>
    </source>
</reference>
<dbReference type="PANTHER" id="PTHR21272:SF3">
    <property type="entry name" value="CATABOLIC 3-DEHYDROQUINASE"/>
    <property type="match status" value="1"/>
</dbReference>
<dbReference type="NCBIfam" id="TIGR01088">
    <property type="entry name" value="aroQ"/>
    <property type="match status" value="1"/>
</dbReference>
<dbReference type="NCBIfam" id="NF003806">
    <property type="entry name" value="PRK05395.1-3"/>
    <property type="match status" value="1"/>
</dbReference>
<dbReference type="NCBIfam" id="NF003805">
    <property type="entry name" value="PRK05395.1-2"/>
    <property type="match status" value="1"/>
</dbReference>
<evidence type="ECO:0000256" key="8">
    <source>
        <dbReference type="HAMAP-Rule" id="MF_00169"/>
    </source>
</evidence>
<dbReference type="HAMAP" id="MF_00169">
    <property type="entry name" value="AroQ"/>
    <property type="match status" value="1"/>
</dbReference>
<feature type="site" description="Transition state stabilizer" evidence="8 11">
    <location>
        <position position="17"/>
    </location>
</feature>
<accession>A0A1M6TU77</accession>
<feature type="active site" description="Proton acceptor" evidence="8 9">
    <location>
        <position position="22"/>
    </location>
</feature>
<dbReference type="EC" id="4.2.1.10" evidence="6 8"/>
<evidence type="ECO:0000256" key="7">
    <source>
        <dbReference type="ARBA" id="ARBA00023239"/>
    </source>
</evidence>
<dbReference type="STRING" id="633813.SAMN04488087_1536"/>
<dbReference type="Proteomes" id="UP000185812">
    <property type="component" value="Unassembled WGS sequence"/>
</dbReference>
<comment type="pathway">
    <text evidence="3 8">Metabolic intermediate biosynthesis; chorismate biosynthesis; chorismate from D-erythrose 4-phosphate and phosphoenolpyruvate: step 3/7.</text>
</comment>
<dbReference type="PROSITE" id="PS01029">
    <property type="entry name" value="DEHYDROQUINASE_II"/>
    <property type="match status" value="1"/>
</dbReference>
<evidence type="ECO:0000256" key="10">
    <source>
        <dbReference type="PIRSR" id="PIRSR001399-2"/>
    </source>
</evidence>
<evidence type="ECO:0000256" key="4">
    <source>
        <dbReference type="ARBA" id="ARBA00011037"/>
    </source>
</evidence>
<dbReference type="CDD" id="cd00466">
    <property type="entry name" value="DHQase_II"/>
    <property type="match status" value="1"/>
</dbReference>
<comment type="similarity">
    <text evidence="4 8">Belongs to the type-II 3-dehydroquinase family.</text>
</comment>
<sequence>MKILVLNGPNLNLLGKREPAIYGRITLQQLEKMLREAFPDITLEFVQSNHEGELIDQLHRAETEHFDGVVFNPGGYTHTSVAIRDAVAAISVPVVEVHLSNLHARESFRQHSLTAAVSEGQIVGLGAMGYRLAILYLVERARQKQKR</sequence>
<dbReference type="RefSeq" id="WP_072715389.1">
    <property type="nucleotide sequence ID" value="NZ_FRAU01000004.1"/>
</dbReference>
<evidence type="ECO:0000256" key="2">
    <source>
        <dbReference type="ARBA" id="ARBA00003924"/>
    </source>
</evidence>
<feature type="binding site" evidence="8 10">
    <location>
        <position position="78"/>
    </location>
    <ligand>
        <name>substrate</name>
    </ligand>
</feature>
<gene>
    <name evidence="8" type="primary">aroQ</name>
    <name evidence="12" type="ORF">SAMN04488087_1536</name>
</gene>
<feature type="binding site" evidence="8 10">
    <location>
        <position position="109"/>
    </location>
    <ligand>
        <name>substrate</name>
    </ligand>
</feature>
<dbReference type="OrthoDB" id="9790793at2"/>
<proteinExistence type="inferred from homology"/>
<evidence type="ECO:0000313" key="13">
    <source>
        <dbReference type="Proteomes" id="UP000185812"/>
    </source>
</evidence>
<feature type="binding site" evidence="8 10">
    <location>
        <position position="72"/>
    </location>
    <ligand>
        <name>substrate</name>
    </ligand>
</feature>
<comment type="subunit">
    <text evidence="5 8">Homododecamer.</text>
</comment>
<dbReference type="Pfam" id="PF01220">
    <property type="entry name" value="DHquinase_II"/>
    <property type="match status" value="1"/>
</dbReference>
<dbReference type="SUPFAM" id="SSF52304">
    <property type="entry name" value="Type II 3-dehydroquinate dehydratase"/>
    <property type="match status" value="1"/>
</dbReference>
<organism evidence="12 13">
    <name type="scientific">Rhodothermus profundi</name>
    <dbReference type="NCBI Taxonomy" id="633813"/>
    <lineage>
        <taxon>Bacteria</taxon>
        <taxon>Pseudomonadati</taxon>
        <taxon>Rhodothermota</taxon>
        <taxon>Rhodothermia</taxon>
        <taxon>Rhodothermales</taxon>
        <taxon>Rhodothermaceae</taxon>
        <taxon>Rhodothermus</taxon>
    </lineage>
</organism>
<dbReference type="GO" id="GO:0009073">
    <property type="term" value="P:aromatic amino acid family biosynthetic process"/>
    <property type="evidence" value="ECO:0007669"/>
    <property type="project" value="UniProtKB-KW"/>
</dbReference>
<dbReference type="Gene3D" id="3.40.50.9100">
    <property type="entry name" value="Dehydroquinase, class II"/>
    <property type="match status" value="1"/>
</dbReference>
<dbReference type="GO" id="GO:0008652">
    <property type="term" value="P:amino acid biosynthetic process"/>
    <property type="evidence" value="ECO:0007669"/>
    <property type="project" value="UniProtKB-KW"/>
</dbReference>
<dbReference type="AlphaFoldDB" id="A0A1M6TU77"/>
<dbReference type="UniPathway" id="UPA00053">
    <property type="reaction ID" value="UER00086"/>
</dbReference>
<dbReference type="GO" id="GO:0019631">
    <property type="term" value="P:quinate catabolic process"/>
    <property type="evidence" value="ECO:0007669"/>
    <property type="project" value="TreeGrafter"/>
</dbReference>
<dbReference type="InterPro" id="IPR018509">
    <property type="entry name" value="DHquinase_II_CS"/>
</dbReference>
<evidence type="ECO:0000256" key="3">
    <source>
        <dbReference type="ARBA" id="ARBA00004902"/>
    </source>
</evidence>
<keyword evidence="13" id="KW-1185">Reference proteome</keyword>
<evidence type="ECO:0000256" key="11">
    <source>
        <dbReference type="PIRSR" id="PIRSR001399-3"/>
    </source>
</evidence>
<dbReference type="PIRSF" id="PIRSF001399">
    <property type="entry name" value="DHquinase_II"/>
    <property type="match status" value="1"/>
</dbReference>
<evidence type="ECO:0000313" key="12">
    <source>
        <dbReference type="EMBL" id="SHK60476.1"/>
    </source>
</evidence>
<name>A0A1M6TU77_9BACT</name>
<keyword evidence="7 8" id="KW-0456">Lyase</keyword>
<dbReference type="GO" id="GO:0009423">
    <property type="term" value="P:chorismate biosynthetic process"/>
    <property type="evidence" value="ECO:0007669"/>
    <property type="project" value="UniProtKB-UniRule"/>
</dbReference>
<feature type="active site" description="Proton donor" evidence="8 9">
    <location>
        <position position="98"/>
    </location>
</feature>
<evidence type="ECO:0000256" key="9">
    <source>
        <dbReference type="PIRSR" id="PIRSR001399-1"/>
    </source>
</evidence>
<keyword evidence="8" id="KW-0057">Aromatic amino acid biosynthesis</keyword>
<feature type="binding site" evidence="8 10">
    <location>
        <position position="85"/>
    </location>
    <ligand>
        <name>substrate</name>
    </ligand>
</feature>
<evidence type="ECO:0000256" key="5">
    <source>
        <dbReference type="ARBA" id="ARBA00011193"/>
    </source>
</evidence>
<evidence type="ECO:0000256" key="1">
    <source>
        <dbReference type="ARBA" id="ARBA00001864"/>
    </source>
</evidence>
<evidence type="ECO:0000256" key="6">
    <source>
        <dbReference type="ARBA" id="ARBA00012060"/>
    </source>
</evidence>
<dbReference type="InterPro" id="IPR036441">
    <property type="entry name" value="DHquinase_II_sf"/>
</dbReference>
<protein>
    <recommendedName>
        <fullName evidence="6 8">3-dehydroquinate dehydratase</fullName>
        <shortName evidence="8">3-dehydroquinase</shortName>
        <ecNumber evidence="6 8">4.2.1.10</ecNumber>
    </recommendedName>
    <alternativeName>
        <fullName evidence="8">Type II DHQase</fullName>
    </alternativeName>
</protein>
<dbReference type="NCBIfam" id="NF003807">
    <property type="entry name" value="PRK05395.1-4"/>
    <property type="match status" value="1"/>
</dbReference>
<comment type="catalytic activity">
    <reaction evidence="1 8">
        <text>3-dehydroquinate = 3-dehydroshikimate + H2O</text>
        <dbReference type="Rhea" id="RHEA:21096"/>
        <dbReference type="ChEBI" id="CHEBI:15377"/>
        <dbReference type="ChEBI" id="CHEBI:16630"/>
        <dbReference type="ChEBI" id="CHEBI:32364"/>
        <dbReference type="EC" id="4.2.1.10"/>
    </reaction>
</comment>
<dbReference type="GO" id="GO:0003855">
    <property type="term" value="F:3-dehydroquinate dehydratase activity"/>
    <property type="evidence" value="ECO:0007669"/>
    <property type="project" value="UniProtKB-UniRule"/>
</dbReference>
<keyword evidence="8" id="KW-0028">Amino-acid biosynthesis</keyword>